<protein>
    <submittedName>
        <fullName evidence="1">Uncharacterized protein</fullName>
    </submittedName>
</protein>
<reference evidence="1" key="1">
    <citation type="submission" date="2023-02" db="EMBL/GenBank/DDBJ databases">
        <title>Nocardiopsis ansamitocini NBRC 112285.</title>
        <authorList>
            <person name="Ichikawa N."/>
            <person name="Sato H."/>
            <person name="Tonouchi N."/>
        </authorList>
    </citation>
    <scope>NUCLEOTIDE SEQUENCE</scope>
    <source>
        <strain evidence="1">NBRC 112285</strain>
    </source>
</reference>
<organism evidence="1 2">
    <name type="scientific">Nocardiopsis ansamitocini</name>
    <dbReference type="NCBI Taxonomy" id="1670832"/>
    <lineage>
        <taxon>Bacteria</taxon>
        <taxon>Bacillati</taxon>
        <taxon>Actinomycetota</taxon>
        <taxon>Actinomycetes</taxon>
        <taxon>Streptosporangiales</taxon>
        <taxon>Nocardiopsidaceae</taxon>
        <taxon>Nocardiopsis</taxon>
    </lineage>
</organism>
<gene>
    <name evidence="1" type="ORF">Nans01_41890</name>
</gene>
<evidence type="ECO:0000313" key="1">
    <source>
        <dbReference type="EMBL" id="GLU49838.1"/>
    </source>
</evidence>
<evidence type="ECO:0000313" key="2">
    <source>
        <dbReference type="Proteomes" id="UP001165092"/>
    </source>
</evidence>
<keyword evidence="2" id="KW-1185">Reference proteome</keyword>
<sequence length="60" mass="6788">MCLEWGSSGTWRRHRAVVEVSPDGLAKPSRERLGDLTEKSAVTSVFMQVKESFPKPLENR</sequence>
<name>A0A9W6PA89_9ACTN</name>
<accession>A0A9W6PA89</accession>
<dbReference type="AlphaFoldDB" id="A0A9W6PA89"/>
<dbReference type="EMBL" id="BSQG01000009">
    <property type="protein sequence ID" value="GLU49838.1"/>
    <property type="molecule type" value="Genomic_DNA"/>
</dbReference>
<dbReference type="Proteomes" id="UP001165092">
    <property type="component" value="Unassembled WGS sequence"/>
</dbReference>
<proteinExistence type="predicted"/>
<comment type="caution">
    <text evidence="1">The sequence shown here is derived from an EMBL/GenBank/DDBJ whole genome shotgun (WGS) entry which is preliminary data.</text>
</comment>